<feature type="domain" description="Lysidine-tRNA(Ile) synthetase C-terminal" evidence="9">
    <location>
        <begin position="365"/>
        <end position="438"/>
    </location>
</feature>
<proteinExistence type="inferred from homology"/>
<dbReference type="InterPro" id="IPR012094">
    <property type="entry name" value="tRNA_Ile_lys_synt"/>
</dbReference>
<comment type="function">
    <text evidence="8">Ligates lysine onto the cytidine present at position 34 of the AUA codon-specific tRNA(Ile) that contains the anticodon CAU, in an ATP-dependent manner. Cytidine is converted to lysidine, thus changing the amino acid specificity of the tRNA from methionine to isoleucine.</text>
</comment>
<dbReference type="InterPro" id="IPR012796">
    <property type="entry name" value="Lysidine-tRNA-synth_C"/>
</dbReference>
<dbReference type="NCBIfam" id="TIGR02432">
    <property type="entry name" value="lysidine_TilS_N"/>
    <property type="match status" value="1"/>
</dbReference>
<evidence type="ECO:0000256" key="8">
    <source>
        <dbReference type="HAMAP-Rule" id="MF_01161"/>
    </source>
</evidence>
<dbReference type="PANTHER" id="PTHR43033:SF1">
    <property type="entry name" value="TRNA(ILE)-LYSIDINE SYNTHASE-RELATED"/>
    <property type="match status" value="1"/>
</dbReference>
<comment type="subcellular location">
    <subcellularLocation>
        <location evidence="1 8">Cytoplasm</location>
    </subcellularLocation>
</comment>
<keyword evidence="2 8" id="KW-0963">Cytoplasm</keyword>
<dbReference type="Pfam" id="PF01171">
    <property type="entry name" value="ATP_bind_3"/>
    <property type="match status" value="1"/>
</dbReference>
<protein>
    <recommendedName>
        <fullName evidence="8">tRNA(Ile)-lysidine synthase</fullName>
        <ecNumber evidence="8">6.3.4.19</ecNumber>
    </recommendedName>
    <alternativeName>
        <fullName evidence="8">tRNA(Ile)-2-lysyl-cytidine synthase</fullName>
    </alternativeName>
    <alternativeName>
        <fullName evidence="8">tRNA(Ile)-lysidine synthetase</fullName>
    </alternativeName>
</protein>
<dbReference type="CDD" id="cd01992">
    <property type="entry name" value="TilS_N"/>
    <property type="match status" value="1"/>
</dbReference>
<comment type="similarity">
    <text evidence="8">Belongs to the tRNA(Ile)-lysidine synthase family.</text>
</comment>
<keyword evidence="3 8" id="KW-0436">Ligase</keyword>
<comment type="domain">
    <text evidence="8">The N-terminal region contains the highly conserved SGGXDS motif, predicted to be a P-loop motif involved in ATP binding.</text>
</comment>
<keyword evidence="11" id="KW-1185">Reference proteome</keyword>
<dbReference type="GO" id="GO:0032267">
    <property type="term" value="F:tRNA(Ile)-lysidine synthase activity"/>
    <property type="evidence" value="ECO:0007669"/>
    <property type="project" value="UniProtKB-EC"/>
</dbReference>
<evidence type="ECO:0000256" key="2">
    <source>
        <dbReference type="ARBA" id="ARBA00022490"/>
    </source>
</evidence>
<gene>
    <name evidence="8 10" type="primary">tilS</name>
    <name evidence="10" type="ORF">H8B04_14405</name>
</gene>
<evidence type="ECO:0000256" key="1">
    <source>
        <dbReference type="ARBA" id="ARBA00004496"/>
    </source>
</evidence>
<dbReference type="InterPro" id="IPR012795">
    <property type="entry name" value="tRNA_Ile_lys_synt_N"/>
</dbReference>
<dbReference type="SUPFAM" id="SSF56037">
    <property type="entry name" value="PheT/TilS domain"/>
    <property type="match status" value="1"/>
</dbReference>
<evidence type="ECO:0000256" key="6">
    <source>
        <dbReference type="ARBA" id="ARBA00022840"/>
    </source>
</evidence>
<dbReference type="SUPFAM" id="SSF52402">
    <property type="entry name" value="Adenine nucleotide alpha hydrolases-like"/>
    <property type="match status" value="1"/>
</dbReference>
<evidence type="ECO:0000256" key="5">
    <source>
        <dbReference type="ARBA" id="ARBA00022741"/>
    </source>
</evidence>
<evidence type="ECO:0000256" key="4">
    <source>
        <dbReference type="ARBA" id="ARBA00022694"/>
    </source>
</evidence>
<comment type="catalytic activity">
    <reaction evidence="7 8">
        <text>cytidine(34) in tRNA(Ile2) + L-lysine + ATP = lysidine(34) in tRNA(Ile2) + AMP + diphosphate + H(+)</text>
        <dbReference type="Rhea" id="RHEA:43744"/>
        <dbReference type="Rhea" id="RHEA-COMP:10625"/>
        <dbReference type="Rhea" id="RHEA-COMP:10670"/>
        <dbReference type="ChEBI" id="CHEBI:15378"/>
        <dbReference type="ChEBI" id="CHEBI:30616"/>
        <dbReference type="ChEBI" id="CHEBI:32551"/>
        <dbReference type="ChEBI" id="CHEBI:33019"/>
        <dbReference type="ChEBI" id="CHEBI:82748"/>
        <dbReference type="ChEBI" id="CHEBI:83665"/>
        <dbReference type="ChEBI" id="CHEBI:456215"/>
        <dbReference type="EC" id="6.3.4.19"/>
    </reaction>
</comment>
<comment type="caution">
    <text evidence="10">The sequence shown here is derived from an EMBL/GenBank/DDBJ whole genome shotgun (WGS) entry which is preliminary data.</text>
</comment>
<dbReference type="EMBL" id="JACOIJ010000036">
    <property type="protein sequence ID" value="MBD1430731.1"/>
    <property type="molecule type" value="Genomic_DNA"/>
</dbReference>
<evidence type="ECO:0000313" key="10">
    <source>
        <dbReference type="EMBL" id="MBD1430731.1"/>
    </source>
</evidence>
<dbReference type="HAMAP" id="MF_01161">
    <property type="entry name" value="tRNA_Ile_lys_synt"/>
    <property type="match status" value="1"/>
</dbReference>
<evidence type="ECO:0000256" key="7">
    <source>
        <dbReference type="ARBA" id="ARBA00048539"/>
    </source>
</evidence>
<dbReference type="EC" id="6.3.4.19" evidence="8"/>
<keyword evidence="4 8" id="KW-0819">tRNA processing</keyword>
<dbReference type="Pfam" id="PF11734">
    <property type="entry name" value="TilS_C"/>
    <property type="match status" value="1"/>
</dbReference>
<evidence type="ECO:0000256" key="3">
    <source>
        <dbReference type="ARBA" id="ARBA00022598"/>
    </source>
</evidence>
<reference evidence="10 11" key="1">
    <citation type="submission" date="2020-08" db="EMBL/GenBank/DDBJ databases">
        <title>Sphingobacterium sp. DN04309 isolated from aquaculture water.</title>
        <authorList>
            <person name="Zhang M."/>
        </authorList>
    </citation>
    <scope>NUCLEOTIDE SEQUENCE [LARGE SCALE GENOMIC DNA]</scope>
    <source>
        <strain evidence="10 11">DN04309</strain>
    </source>
</reference>
<sequence>MDILNRFECYVEENKLFSKADKILVAVSGGRDSMLLLWLLHHCNYSIEVAHCNFQLRGEESDGDEALVREFSAKNSVPIHVKRFDTQGYSESTKVSIQMAARELRYTWFEELRHQENCTVIAVAQHMNDSVETVLFNLSRGTGLQGLQGILPKRDYSKVVRPLLFLQSREITAFVQEQNIPFRDDSSNFSNKYARNKIRLDIIPELEKLNPEFISIMNENIQRMRDSQEVLSSSMVRLRNEMLLPRGHDSWLISKGNLSNLSLNELYFFFEPYGFKKNVLQDLLDNLYKESGKKFEAESYQLITDREEVVLSHILEDYEEILIHSEDKKFVWVNYEFSAELSENISVLKEKNIAKIDFGKLVFPLVIRSWQEGDVFQPLGMQGKKKLSDYFIQKKINILEKRRVPILVNGDGRIIWVVNHHLDERFKIRDNTQKVLKLVCNLQTI</sequence>
<dbReference type="NCBIfam" id="TIGR02433">
    <property type="entry name" value="lysidine_TilS_C"/>
    <property type="match status" value="1"/>
</dbReference>
<organism evidence="10 11">
    <name type="scientific">Sphingobacterium litopenaei</name>
    <dbReference type="NCBI Taxonomy" id="2763500"/>
    <lineage>
        <taxon>Bacteria</taxon>
        <taxon>Pseudomonadati</taxon>
        <taxon>Bacteroidota</taxon>
        <taxon>Sphingobacteriia</taxon>
        <taxon>Sphingobacteriales</taxon>
        <taxon>Sphingobacteriaceae</taxon>
        <taxon>Sphingobacterium</taxon>
    </lineage>
</organism>
<name>A0ABR7YHH9_9SPHI</name>
<keyword evidence="6 8" id="KW-0067">ATP-binding</keyword>
<evidence type="ECO:0000313" key="11">
    <source>
        <dbReference type="Proteomes" id="UP000651271"/>
    </source>
</evidence>
<dbReference type="Proteomes" id="UP000651271">
    <property type="component" value="Unassembled WGS sequence"/>
</dbReference>
<feature type="binding site" evidence="8">
    <location>
        <begin position="28"/>
        <end position="33"/>
    </location>
    <ligand>
        <name>ATP</name>
        <dbReference type="ChEBI" id="CHEBI:30616"/>
    </ligand>
</feature>
<dbReference type="SMART" id="SM00977">
    <property type="entry name" value="TilS_C"/>
    <property type="match status" value="1"/>
</dbReference>
<dbReference type="InterPro" id="IPR014729">
    <property type="entry name" value="Rossmann-like_a/b/a_fold"/>
</dbReference>
<dbReference type="RefSeq" id="WP_190302796.1">
    <property type="nucleotide sequence ID" value="NZ_JACOIJ010000036.1"/>
</dbReference>
<dbReference type="Gene3D" id="3.40.50.620">
    <property type="entry name" value="HUPs"/>
    <property type="match status" value="1"/>
</dbReference>
<dbReference type="PANTHER" id="PTHR43033">
    <property type="entry name" value="TRNA(ILE)-LYSIDINE SYNTHASE-RELATED"/>
    <property type="match status" value="1"/>
</dbReference>
<evidence type="ECO:0000259" key="9">
    <source>
        <dbReference type="SMART" id="SM00977"/>
    </source>
</evidence>
<keyword evidence="5 8" id="KW-0547">Nucleotide-binding</keyword>
<accession>A0ABR7YHH9</accession>
<dbReference type="InterPro" id="IPR011063">
    <property type="entry name" value="TilS/TtcA_N"/>
</dbReference>